<dbReference type="OrthoDB" id="1668230at2759"/>
<proteinExistence type="predicted"/>
<dbReference type="InterPro" id="IPR000719">
    <property type="entry name" value="Prot_kinase_dom"/>
</dbReference>
<evidence type="ECO:0000256" key="9">
    <source>
        <dbReference type="ARBA" id="ARBA00048679"/>
    </source>
</evidence>
<dbReference type="Pfam" id="PF07714">
    <property type="entry name" value="PK_Tyr_Ser-Thr"/>
    <property type="match status" value="1"/>
</dbReference>
<dbReference type="CDD" id="cd00180">
    <property type="entry name" value="PKc"/>
    <property type="match status" value="1"/>
</dbReference>
<evidence type="ECO:0000256" key="5">
    <source>
        <dbReference type="ARBA" id="ARBA00019973"/>
    </source>
</evidence>
<dbReference type="Proteomes" id="UP000073492">
    <property type="component" value="Unassembled WGS sequence"/>
</dbReference>
<dbReference type="InterPro" id="IPR053235">
    <property type="entry name" value="Ser_Thr_kinase"/>
</dbReference>
<protein>
    <recommendedName>
        <fullName evidence="5">EKC/KEOPS complex subunit BUD32</fullName>
        <ecNumber evidence="3">2.7.11.1</ecNumber>
    </recommendedName>
    <alternativeName>
        <fullName evidence="6 7">Atypical Serine/threonine protein kinase BUD32</fullName>
    </alternativeName>
    <alternativeName>
        <fullName evidence="4">EKC/KEOPS complex subunit bud32</fullName>
    </alternativeName>
</protein>
<keyword evidence="10" id="KW-1133">Transmembrane helix</keyword>
<dbReference type="SUPFAM" id="SSF56112">
    <property type="entry name" value="Protein kinase-like (PK-like)"/>
    <property type="match status" value="1"/>
</dbReference>
<evidence type="ECO:0000256" key="3">
    <source>
        <dbReference type="ARBA" id="ARBA00012513"/>
    </source>
</evidence>
<dbReference type="PROSITE" id="PS50011">
    <property type="entry name" value="PROTEIN_KINASE_DOM"/>
    <property type="match status" value="1"/>
</dbReference>
<comment type="function">
    <text evidence="1">Component of the EKC/KEOPS complex that is required for the formation of a threonylcarbamoyl group on adenosine at position 37 (t(6)A37) in tRNAs that read codons beginning with adenine. The complex is probably involved in the transfer of the threonylcarbamoyl moiety of threonylcarbamoyl-AMP (TC-AMP) to the N6 group of A37. BUD32 has ATPase activity in the context of the EKC/KEOPS complex and likely plays a supporting role to the catalytic subunit KAE1. The EKC/KEOPS complex also promotes both telomere uncapping and telomere elongation. The complex is required for efficient recruitment of transcriptional coactivators.</text>
</comment>
<dbReference type="GO" id="GO:0005524">
    <property type="term" value="F:ATP binding"/>
    <property type="evidence" value="ECO:0007669"/>
    <property type="project" value="InterPro"/>
</dbReference>
<dbReference type="AlphaFoldDB" id="A0A139I3C5"/>
<dbReference type="InterPro" id="IPR001245">
    <property type="entry name" value="Ser-Thr/Tyr_kinase_cat_dom"/>
</dbReference>
<comment type="subunit">
    <text evidence="2">Component of the EKC/KEOPS complex composed of at least BUD32, CGI121, GON7, KAE1 and PCC1; the whole complex dimerizes.</text>
</comment>
<dbReference type="EMBL" id="LFZO01000364">
    <property type="protein sequence ID" value="KXT09187.1"/>
    <property type="molecule type" value="Genomic_DNA"/>
</dbReference>
<gene>
    <name evidence="12" type="ORF">AC579_6503</name>
</gene>
<organism evidence="12 13">
    <name type="scientific">Pseudocercospora musae</name>
    <dbReference type="NCBI Taxonomy" id="113226"/>
    <lineage>
        <taxon>Eukaryota</taxon>
        <taxon>Fungi</taxon>
        <taxon>Dikarya</taxon>
        <taxon>Ascomycota</taxon>
        <taxon>Pezizomycotina</taxon>
        <taxon>Dothideomycetes</taxon>
        <taxon>Dothideomycetidae</taxon>
        <taxon>Mycosphaerellales</taxon>
        <taxon>Mycosphaerellaceae</taxon>
        <taxon>Pseudocercospora</taxon>
    </lineage>
</organism>
<dbReference type="Gene3D" id="1.10.510.10">
    <property type="entry name" value="Transferase(Phosphotransferase) domain 1"/>
    <property type="match status" value="1"/>
</dbReference>
<reference evidence="12 13" key="1">
    <citation type="submission" date="2015-07" db="EMBL/GenBank/DDBJ databases">
        <title>Comparative genomics of the Sigatoka disease complex on banana suggests a link between parallel evolutionary changes in Pseudocercospora fijiensis and Pseudocercospora eumusae and increased virulence on the banana host.</title>
        <authorList>
            <person name="Chang T.-C."/>
            <person name="Salvucci A."/>
            <person name="Crous P.W."/>
            <person name="Stergiopoulos I."/>
        </authorList>
    </citation>
    <scope>NUCLEOTIDE SEQUENCE [LARGE SCALE GENOMIC DNA]</scope>
    <source>
        <strain evidence="12 13">CBS 116634</strain>
    </source>
</reference>
<dbReference type="STRING" id="113226.A0A139I3C5"/>
<evidence type="ECO:0000256" key="4">
    <source>
        <dbReference type="ARBA" id="ARBA00013948"/>
    </source>
</evidence>
<dbReference type="InterPro" id="IPR008266">
    <property type="entry name" value="Tyr_kinase_AS"/>
</dbReference>
<comment type="catalytic activity">
    <reaction evidence="9">
        <text>L-seryl-[protein] + ATP = O-phospho-L-seryl-[protein] + ADP + H(+)</text>
        <dbReference type="Rhea" id="RHEA:17989"/>
        <dbReference type="Rhea" id="RHEA-COMP:9863"/>
        <dbReference type="Rhea" id="RHEA-COMP:11604"/>
        <dbReference type="ChEBI" id="CHEBI:15378"/>
        <dbReference type="ChEBI" id="CHEBI:29999"/>
        <dbReference type="ChEBI" id="CHEBI:30616"/>
        <dbReference type="ChEBI" id="CHEBI:83421"/>
        <dbReference type="ChEBI" id="CHEBI:456216"/>
        <dbReference type="EC" id="2.7.11.1"/>
    </reaction>
</comment>
<keyword evidence="10" id="KW-0472">Membrane</keyword>
<dbReference type="EC" id="2.7.11.1" evidence="3"/>
<evidence type="ECO:0000259" key="11">
    <source>
        <dbReference type="PROSITE" id="PS50011"/>
    </source>
</evidence>
<dbReference type="PANTHER" id="PTHR24361">
    <property type="entry name" value="MITOGEN-ACTIVATED KINASE KINASE KINASE"/>
    <property type="match status" value="1"/>
</dbReference>
<evidence type="ECO:0000256" key="2">
    <source>
        <dbReference type="ARBA" id="ARBA00011534"/>
    </source>
</evidence>
<evidence type="ECO:0000256" key="1">
    <source>
        <dbReference type="ARBA" id="ARBA00003747"/>
    </source>
</evidence>
<name>A0A139I3C5_9PEZI</name>
<keyword evidence="13" id="KW-1185">Reference proteome</keyword>
<dbReference type="PROSITE" id="PS00109">
    <property type="entry name" value="PROTEIN_KINASE_TYR"/>
    <property type="match status" value="1"/>
</dbReference>
<evidence type="ECO:0000313" key="12">
    <source>
        <dbReference type="EMBL" id="KXT09187.1"/>
    </source>
</evidence>
<evidence type="ECO:0000256" key="8">
    <source>
        <dbReference type="ARBA" id="ARBA00047899"/>
    </source>
</evidence>
<evidence type="ECO:0000256" key="7">
    <source>
        <dbReference type="ARBA" id="ARBA00033194"/>
    </source>
</evidence>
<feature type="transmembrane region" description="Helical" evidence="10">
    <location>
        <begin position="260"/>
        <end position="278"/>
    </location>
</feature>
<dbReference type="InterPro" id="IPR011009">
    <property type="entry name" value="Kinase-like_dom_sf"/>
</dbReference>
<accession>A0A139I3C5</accession>
<evidence type="ECO:0000256" key="6">
    <source>
        <dbReference type="ARBA" id="ARBA00030980"/>
    </source>
</evidence>
<comment type="catalytic activity">
    <reaction evidence="8">
        <text>L-threonyl-[protein] + ATP = O-phospho-L-threonyl-[protein] + ADP + H(+)</text>
        <dbReference type="Rhea" id="RHEA:46608"/>
        <dbReference type="Rhea" id="RHEA-COMP:11060"/>
        <dbReference type="Rhea" id="RHEA-COMP:11605"/>
        <dbReference type="ChEBI" id="CHEBI:15378"/>
        <dbReference type="ChEBI" id="CHEBI:30013"/>
        <dbReference type="ChEBI" id="CHEBI:30616"/>
        <dbReference type="ChEBI" id="CHEBI:61977"/>
        <dbReference type="ChEBI" id="CHEBI:456216"/>
        <dbReference type="EC" id="2.7.11.1"/>
    </reaction>
</comment>
<dbReference type="GO" id="GO:0005737">
    <property type="term" value="C:cytoplasm"/>
    <property type="evidence" value="ECO:0007669"/>
    <property type="project" value="TreeGrafter"/>
</dbReference>
<evidence type="ECO:0000313" key="13">
    <source>
        <dbReference type="Proteomes" id="UP000073492"/>
    </source>
</evidence>
<dbReference type="GO" id="GO:0004674">
    <property type="term" value="F:protein serine/threonine kinase activity"/>
    <property type="evidence" value="ECO:0007669"/>
    <property type="project" value="UniProtKB-EC"/>
</dbReference>
<feature type="domain" description="Protein kinase" evidence="11">
    <location>
        <begin position="4"/>
        <end position="262"/>
    </location>
</feature>
<evidence type="ECO:0000256" key="10">
    <source>
        <dbReference type="SAM" id="Phobius"/>
    </source>
</evidence>
<comment type="caution">
    <text evidence="12">The sequence shown here is derived from an EMBL/GenBank/DDBJ whole genome shotgun (WGS) entry which is preliminary data.</text>
</comment>
<sequence length="285" mass="32121">MRESTIQWPLGLGARDLVGAGITAVVARLDAVVKFCEPSQSRFLEREKLVYQRLGNDHSGIVRYFGALDNAVILQFASQTSIRQYLARQKKQVPLALKLRWVEQLFDAVQFIHSRNVLHGDISCNNIFLDDNLNVKLGDFAGSAIDDHPPLVCYETSHELPGEDISTRTELFALGSTVYEVMTGVKPYKELPEHEISAAFSEGRYPDLETVSVFRSTIMRCWSQSYATVEEVLEDVRSEVATNKELRVSFVHALFGRRSTLLLGLLAVISLIPLVGWVRRLRLLQ</sequence>
<keyword evidence="10" id="KW-0812">Transmembrane</keyword>